<evidence type="ECO:0000313" key="1">
    <source>
        <dbReference type="EMBL" id="MPN42390.1"/>
    </source>
</evidence>
<reference evidence="1" key="1">
    <citation type="submission" date="2019-08" db="EMBL/GenBank/DDBJ databases">
        <authorList>
            <person name="Kucharzyk K."/>
            <person name="Murdoch R.W."/>
            <person name="Higgins S."/>
            <person name="Loffler F."/>
        </authorList>
    </citation>
    <scope>NUCLEOTIDE SEQUENCE</scope>
</reference>
<protein>
    <submittedName>
        <fullName evidence="1">Uncharacterized protein</fullName>
    </submittedName>
</protein>
<gene>
    <name evidence="1" type="ORF">SDC9_189947</name>
</gene>
<comment type="caution">
    <text evidence="1">The sequence shown here is derived from an EMBL/GenBank/DDBJ whole genome shotgun (WGS) entry which is preliminary data.</text>
</comment>
<dbReference type="EMBL" id="VSSQ01100101">
    <property type="protein sequence ID" value="MPN42390.1"/>
    <property type="molecule type" value="Genomic_DNA"/>
</dbReference>
<proteinExistence type="predicted"/>
<accession>A0A645HU52</accession>
<sequence length="107" mass="12193">MKEPKFTPGPHKVKILGKEQSSVIVCSSKGRPLASLYHEKNKLAEQKGNAFLFAAATEMYNELERITEFLEYELEMIPFGTQTCRYEVIETQIARNKNLLKKARGEG</sequence>
<name>A0A645HU52_9ZZZZ</name>
<dbReference type="AlphaFoldDB" id="A0A645HU52"/>
<organism evidence="1">
    <name type="scientific">bioreactor metagenome</name>
    <dbReference type="NCBI Taxonomy" id="1076179"/>
    <lineage>
        <taxon>unclassified sequences</taxon>
        <taxon>metagenomes</taxon>
        <taxon>ecological metagenomes</taxon>
    </lineage>
</organism>